<evidence type="ECO:0000313" key="3">
    <source>
        <dbReference type="Proteomes" id="UP001500121"/>
    </source>
</evidence>
<protein>
    <submittedName>
        <fullName evidence="2">DUF559 domain-containing protein</fullName>
    </submittedName>
</protein>
<proteinExistence type="predicted"/>
<dbReference type="Pfam" id="PF04480">
    <property type="entry name" value="DUF559"/>
    <property type="match status" value="1"/>
</dbReference>
<sequence length="298" mass="33994">MSADPLEPLLDRPFTTAEARAGGVGRRRVHSSRLQRPFRGVRTVVEPRTVLELCASYLPRMAPHEFFSHATSALIHGMWLPLPLEQRLELDVAVIKPHRAPRDARVHGHHLIERPWLVVERRGMRTANAVETLCQLATVLDDDDLVVAAESLLPPRRTSSAVELDRIQAAFSDPDRRSSRRLARVAPRIRVGSRSAQETRVRLLLVAAGLPEPRINQLWTGPDGGTTEGDLVYPEQRVWIEVEGDQHRTDRAQWRKDVVRYERLTDLGWRVVRITADDLRLRPAETVERVRRALLRAR</sequence>
<evidence type="ECO:0000313" key="2">
    <source>
        <dbReference type="EMBL" id="GAA4735231.1"/>
    </source>
</evidence>
<dbReference type="EMBL" id="BAABLP010000001">
    <property type="protein sequence ID" value="GAA4735231.1"/>
    <property type="molecule type" value="Genomic_DNA"/>
</dbReference>
<organism evidence="2 3">
    <name type="scientific">Amnibacterium soli</name>
    <dbReference type="NCBI Taxonomy" id="1282736"/>
    <lineage>
        <taxon>Bacteria</taxon>
        <taxon>Bacillati</taxon>
        <taxon>Actinomycetota</taxon>
        <taxon>Actinomycetes</taxon>
        <taxon>Micrococcales</taxon>
        <taxon>Microbacteriaceae</taxon>
        <taxon>Amnibacterium</taxon>
    </lineage>
</organism>
<dbReference type="Proteomes" id="UP001500121">
    <property type="component" value="Unassembled WGS sequence"/>
</dbReference>
<dbReference type="InterPro" id="IPR007569">
    <property type="entry name" value="DUF559"/>
</dbReference>
<feature type="domain" description="DUF559" evidence="1">
    <location>
        <begin position="230"/>
        <end position="293"/>
    </location>
</feature>
<accession>A0ABP8YRY6</accession>
<dbReference type="Gene3D" id="3.40.960.10">
    <property type="entry name" value="VSR Endonuclease"/>
    <property type="match status" value="1"/>
</dbReference>
<keyword evidence="3" id="KW-1185">Reference proteome</keyword>
<name>A0ABP8YRY6_9MICO</name>
<dbReference type="InterPro" id="IPR011335">
    <property type="entry name" value="Restrct_endonuc-II-like"/>
</dbReference>
<gene>
    <name evidence="2" type="ORF">GCM10025783_01300</name>
</gene>
<comment type="caution">
    <text evidence="2">The sequence shown here is derived from an EMBL/GenBank/DDBJ whole genome shotgun (WGS) entry which is preliminary data.</text>
</comment>
<evidence type="ECO:0000259" key="1">
    <source>
        <dbReference type="Pfam" id="PF04480"/>
    </source>
</evidence>
<reference evidence="3" key="1">
    <citation type="journal article" date="2019" name="Int. J. Syst. Evol. Microbiol.">
        <title>The Global Catalogue of Microorganisms (GCM) 10K type strain sequencing project: providing services to taxonomists for standard genome sequencing and annotation.</title>
        <authorList>
            <consortium name="The Broad Institute Genomics Platform"/>
            <consortium name="The Broad Institute Genome Sequencing Center for Infectious Disease"/>
            <person name="Wu L."/>
            <person name="Ma J."/>
        </authorList>
    </citation>
    <scope>NUCLEOTIDE SEQUENCE [LARGE SCALE GENOMIC DNA]</scope>
    <source>
        <strain evidence="3">JCM 19015</strain>
    </source>
</reference>
<dbReference type="SUPFAM" id="SSF52980">
    <property type="entry name" value="Restriction endonuclease-like"/>
    <property type="match status" value="1"/>
</dbReference>
<dbReference type="RefSeq" id="WP_345478965.1">
    <property type="nucleotide sequence ID" value="NZ_BAABLP010000001.1"/>
</dbReference>